<feature type="domain" description="Histidine kinase/HSP90-like ATPase" evidence="14">
    <location>
        <begin position="224"/>
        <end position="316"/>
    </location>
</feature>
<gene>
    <name evidence="15" type="ORF">IGS68_32730</name>
</gene>
<accession>A0ABX7BLS5</accession>
<name>A0ABX7BLS5_9PROT</name>
<feature type="transmembrane region" description="Helical" evidence="13">
    <location>
        <begin position="36"/>
        <end position="69"/>
    </location>
</feature>
<evidence type="ECO:0000256" key="11">
    <source>
        <dbReference type="ARBA" id="ARBA00023012"/>
    </source>
</evidence>
<evidence type="ECO:0000256" key="8">
    <source>
        <dbReference type="ARBA" id="ARBA00022777"/>
    </source>
</evidence>
<dbReference type="InterPro" id="IPR025201">
    <property type="entry name" value="KdpD_TM"/>
</dbReference>
<keyword evidence="5" id="KW-0808">Transferase</keyword>
<evidence type="ECO:0000256" key="2">
    <source>
        <dbReference type="ARBA" id="ARBA00004141"/>
    </source>
</evidence>
<keyword evidence="7" id="KW-0547">Nucleotide-binding</keyword>
<feature type="transmembrane region" description="Helical" evidence="13">
    <location>
        <begin position="6"/>
        <end position="24"/>
    </location>
</feature>
<feature type="transmembrane region" description="Helical" evidence="13">
    <location>
        <begin position="81"/>
        <end position="101"/>
    </location>
</feature>
<keyword evidence="12 13" id="KW-0472">Membrane</keyword>
<evidence type="ECO:0000256" key="5">
    <source>
        <dbReference type="ARBA" id="ARBA00022679"/>
    </source>
</evidence>
<evidence type="ECO:0000256" key="9">
    <source>
        <dbReference type="ARBA" id="ARBA00022840"/>
    </source>
</evidence>
<keyword evidence="8" id="KW-0418">Kinase</keyword>
<dbReference type="Proteomes" id="UP000595197">
    <property type="component" value="Plasmid pTT6-2"/>
</dbReference>
<keyword evidence="16" id="KW-1185">Reference proteome</keyword>
<dbReference type="Pfam" id="PF02518">
    <property type="entry name" value="HATPase_c"/>
    <property type="match status" value="1"/>
</dbReference>
<dbReference type="Pfam" id="PF07568">
    <property type="entry name" value="HisKA_2"/>
    <property type="match status" value="1"/>
</dbReference>
<keyword evidence="15" id="KW-0614">Plasmid</keyword>
<evidence type="ECO:0000256" key="6">
    <source>
        <dbReference type="ARBA" id="ARBA00022692"/>
    </source>
</evidence>
<evidence type="ECO:0000256" key="10">
    <source>
        <dbReference type="ARBA" id="ARBA00022989"/>
    </source>
</evidence>
<dbReference type="SMART" id="SM00387">
    <property type="entry name" value="HATPase_c"/>
    <property type="match status" value="1"/>
</dbReference>
<dbReference type="SUPFAM" id="SSF55874">
    <property type="entry name" value="ATPase domain of HSP90 chaperone/DNA topoisomerase II/histidine kinase"/>
    <property type="match status" value="1"/>
</dbReference>
<sequence>MPPVPAYGFAAAAFLVGLGARFLIHPVLPPGFPYLTFFPAVILTCFVAGTRAGTLCAVLSGLAAWYWFIPPFDSFGLTSHTALALAFYVFIVGVDIAIIHAMRRAGERLKAAQQVSAELAERQSTLFAELQHRVANNLSFVSSLLLLQKAAVAADPASASGAFDDAIHRLEMMARLHRRLHDPAALDQPLGTYLHGLCDDVLKAAGASGVACRVTADDVRLDLRGLTSLSLILTELVTNSVKHAFKGRDHGVIEVDLKRLGPHRAALTVADDGPGMPRKVVPSLGLQIIQGLASQLDGELVLPEPGSSLTRVEFPA</sequence>
<evidence type="ECO:0000256" key="1">
    <source>
        <dbReference type="ARBA" id="ARBA00000085"/>
    </source>
</evidence>
<evidence type="ECO:0000256" key="3">
    <source>
        <dbReference type="ARBA" id="ARBA00012438"/>
    </source>
</evidence>
<comment type="catalytic activity">
    <reaction evidence="1">
        <text>ATP + protein L-histidine = ADP + protein N-phospho-L-histidine.</text>
        <dbReference type="EC" id="2.7.13.3"/>
    </reaction>
</comment>
<keyword evidence="11" id="KW-0902">Two-component regulatory system</keyword>
<dbReference type="InterPro" id="IPR011495">
    <property type="entry name" value="Sig_transdc_His_kin_sub2_dim/P"/>
</dbReference>
<comment type="subcellular location">
    <subcellularLocation>
        <location evidence="2">Membrane</location>
        <topology evidence="2">Multi-pass membrane protein</topology>
    </subcellularLocation>
</comment>
<keyword evidence="10 13" id="KW-1133">Transmembrane helix</keyword>
<dbReference type="Gene3D" id="3.30.565.10">
    <property type="entry name" value="Histidine kinase-like ATPase, C-terminal domain"/>
    <property type="match status" value="1"/>
</dbReference>
<evidence type="ECO:0000259" key="14">
    <source>
        <dbReference type="SMART" id="SM00387"/>
    </source>
</evidence>
<dbReference type="RefSeq" id="WP_201082942.1">
    <property type="nucleotide sequence ID" value="NZ_CP067422.1"/>
</dbReference>
<dbReference type="InterPro" id="IPR036890">
    <property type="entry name" value="HATPase_C_sf"/>
</dbReference>
<dbReference type="Pfam" id="PF13493">
    <property type="entry name" value="DUF4118"/>
    <property type="match status" value="1"/>
</dbReference>
<geneLocation type="plasmid" evidence="15 16">
    <name>pTT6-2</name>
</geneLocation>
<dbReference type="InterPro" id="IPR038318">
    <property type="entry name" value="KdpD_sf"/>
</dbReference>
<evidence type="ECO:0000256" key="7">
    <source>
        <dbReference type="ARBA" id="ARBA00022741"/>
    </source>
</evidence>
<evidence type="ECO:0000256" key="4">
    <source>
        <dbReference type="ARBA" id="ARBA00022553"/>
    </source>
</evidence>
<dbReference type="Gene3D" id="1.20.120.620">
    <property type="entry name" value="Backbone structure of the membrane domain of e. Coli histidine kinase receptor kdpd"/>
    <property type="match status" value="1"/>
</dbReference>
<evidence type="ECO:0000256" key="13">
    <source>
        <dbReference type="SAM" id="Phobius"/>
    </source>
</evidence>
<reference evidence="15" key="1">
    <citation type="submission" date="2021-02" db="EMBL/GenBank/DDBJ databases">
        <title>Skermanella TT6 skin isolate.</title>
        <authorList>
            <person name="Lee K."/>
            <person name="Ganzorig M."/>
        </authorList>
    </citation>
    <scope>NUCLEOTIDE SEQUENCE</scope>
    <source>
        <strain evidence="15">TT6</strain>
    </source>
</reference>
<proteinExistence type="predicted"/>
<dbReference type="PANTHER" id="PTHR41523">
    <property type="entry name" value="TWO-COMPONENT SYSTEM SENSOR PROTEIN"/>
    <property type="match status" value="1"/>
</dbReference>
<organism evidence="15 16">
    <name type="scientific">Skermanella cutis</name>
    <dbReference type="NCBI Taxonomy" id="2775420"/>
    <lineage>
        <taxon>Bacteria</taxon>
        <taxon>Pseudomonadati</taxon>
        <taxon>Pseudomonadota</taxon>
        <taxon>Alphaproteobacteria</taxon>
        <taxon>Rhodospirillales</taxon>
        <taxon>Azospirillaceae</taxon>
        <taxon>Skermanella</taxon>
    </lineage>
</organism>
<keyword evidence="4" id="KW-0597">Phosphoprotein</keyword>
<dbReference type="InterPro" id="IPR003594">
    <property type="entry name" value="HATPase_dom"/>
</dbReference>
<dbReference type="EMBL" id="CP067422">
    <property type="protein sequence ID" value="QQP93393.1"/>
    <property type="molecule type" value="Genomic_DNA"/>
</dbReference>
<evidence type="ECO:0000313" key="15">
    <source>
        <dbReference type="EMBL" id="QQP93393.1"/>
    </source>
</evidence>
<dbReference type="EC" id="2.7.13.3" evidence="3"/>
<evidence type="ECO:0000256" key="12">
    <source>
        <dbReference type="ARBA" id="ARBA00023136"/>
    </source>
</evidence>
<keyword evidence="9" id="KW-0067">ATP-binding</keyword>
<dbReference type="PANTHER" id="PTHR41523:SF8">
    <property type="entry name" value="ETHYLENE RESPONSE SENSOR PROTEIN"/>
    <property type="match status" value="1"/>
</dbReference>
<keyword evidence="6 13" id="KW-0812">Transmembrane</keyword>
<evidence type="ECO:0000313" key="16">
    <source>
        <dbReference type="Proteomes" id="UP000595197"/>
    </source>
</evidence>
<protein>
    <recommendedName>
        <fullName evidence="3">histidine kinase</fullName>
        <ecNumber evidence="3">2.7.13.3</ecNumber>
    </recommendedName>
</protein>